<comment type="caution">
    <text evidence="8">The sequence shown here is derived from an EMBL/GenBank/DDBJ whole genome shotgun (WGS) entry which is preliminary data.</text>
</comment>
<dbReference type="OrthoDB" id="5781632at2759"/>
<feature type="active site" evidence="5 6">
    <location>
        <position position="105"/>
    </location>
</feature>
<evidence type="ECO:0000256" key="2">
    <source>
        <dbReference type="ARBA" id="ARBA00022670"/>
    </source>
</evidence>
<sequence>MSFSVEVFPSKEDVMANSDIECLEHAEILRSIGDYYIDPDFLHTAGSLGAILDQEADKRVFDDLHEPWYPPHYLSDYDYRNDNHEWHIWNDPWPFHVCQAGVGNCWLMASLMAIAQRKEILETVLPKRDYALDCGLVQVRLFVDGRWQVIKIDFYVPHKNGIERCSKMPKKQMWVAMIEKAYAKVKGSFGGLNGGQSHIAFKCLTGAEGKQVKINKDTNTDKLWEDLIKYYSCGNLLAAGTPNIKDNEEELKRFEAINIGYNHAYAILGFKEHNGHRLINLGNPGLTKFTGRFSELPGYDDRETVSNFCLVDHFLYYHKIFWMDIEDFVLFFTHFYVCEYRPGWEDYSMRQKIKRESGKDTQILRLEVHERCEAIIGTMKHCDGLVYDTFLNIHKCTPNGKCGSLISSTYASADDIHADPMFLDPGVYFVIPIFYFNAYEMVLDWKITSSRPVTFSFVHCPFDTYHGSFLQGLIKNGEANRDGANDNVFFYTFKGQRSLFVRSPGGLAPKGRKPTGRFIRVRGTASSSSLKPEEINSYMGFNRSWPVPPMRTGIIGFVTCSELSTSKIDINIQYTVRFFIWTILDWIDVISVSDYDKTLRLEDRREIEKKSE</sequence>
<dbReference type="Gene3D" id="3.90.70.10">
    <property type="entry name" value="Cysteine proteinases"/>
    <property type="match status" value="1"/>
</dbReference>
<protein>
    <recommendedName>
        <fullName evidence="7">Calpain catalytic domain-containing protein</fullName>
    </recommendedName>
</protein>
<feature type="active site" evidence="5 6">
    <location>
        <position position="283"/>
    </location>
</feature>
<dbReference type="InterPro" id="IPR001300">
    <property type="entry name" value="Peptidase_C2_calpain_cat"/>
</dbReference>
<proteinExistence type="inferred from homology"/>
<evidence type="ECO:0000259" key="7">
    <source>
        <dbReference type="PROSITE" id="PS50203"/>
    </source>
</evidence>
<dbReference type="InterPro" id="IPR000169">
    <property type="entry name" value="Pept_cys_AS"/>
</dbReference>
<dbReference type="PROSITE" id="PS00139">
    <property type="entry name" value="THIOL_PROTEASE_CYS"/>
    <property type="match status" value="1"/>
</dbReference>
<dbReference type="PRINTS" id="PR00704">
    <property type="entry name" value="CALPAIN"/>
</dbReference>
<organism evidence="8 9">
    <name type="scientific">Caenorhabditis nigoni</name>
    <dbReference type="NCBI Taxonomy" id="1611254"/>
    <lineage>
        <taxon>Eukaryota</taxon>
        <taxon>Metazoa</taxon>
        <taxon>Ecdysozoa</taxon>
        <taxon>Nematoda</taxon>
        <taxon>Chromadorea</taxon>
        <taxon>Rhabditida</taxon>
        <taxon>Rhabditina</taxon>
        <taxon>Rhabditomorpha</taxon>
        <taxon>Rhabditoidea</taxon>
        <taxon>Rhabditidae</taxon>
        <taxon>Peloderinae</taxon>
        <taxon>Caenorhabditis</taxon>
    </lineage>
</organism>
<feature type="active site" evidence="5 6">
    <location>
        <position position="263"/>
    </location>
</feature>
<dbReference type="Pfam" id="PF00648">
    <property type="entry name" value="Peptidase_C2"/>
    <property type="match status" value="1"/>
</dbReference>
<dbReference type="AlphaFoldDB" id="A0A2G5TP01"/>
<evidence type="ECO:0000313" key="9">
    <source>
        <dbReference type="Proteomes" id="UP000230233"/>
    </source>
</evidence>
<dbReference type="PANTHER" id="PTHR10183:SF382">
    <property type="entry name" value="CALPAIN-15"/>
    <property type="match status" value="1"/>
</dbReference>
<name>A0A2G5TP01_9PELO</name>
<evidence type="ECO:0000313" key="8">
    <source>
        <dbReference type="EMBL" id="PIC29024.1"/>
    </source>
</evidence>
<accession>A0A2G5TP01</accession>
<keyword evidence="3 6" id="KW-0378">Hydrolase</keyword>
<evidence type="ECO:0000256" key="5">
    <source>
        <dbReference type="PIRSR" id="PIRSR622684-1"/>
    </source>
</evidence>
<keyword evidence="4 6" id="KW-0788">Thiol protease</keyword>
<dbReference type="InterPro" id="IPR022684">
    <property type="entry name" value="Calpain_cysteine_protease"/>
</dbReference>
<comment type="similarity">
    <text evidence="1">Belongs to the peptidase C2 family.</text>
</comment>
<keyword evidence="2 6" id="KW-0645">Protease</keyword>
<dbReference type="STRING" id="1611254.A0A2G5TP01"/>
<gene>
    <name evidence="8" type="primary">Cnig_chr_V.g20750</name>
    <name evidence="8" type="ORF">B9Z55_020750</name>
</gene>
<dbReference type="InterPro" id="IPR038765">
    <property type="entry name" value="Papain-like_cys_pep_sf"/>
</dbReference>
<dbReference type="SUPFAM" id="SSF54001">
    <property type="entry name" value="Cysteine proteinases"/>
    <property type="match status" value="1"/>
</dbReference>
<evidence type="ECO:0000256" key="4">
    <source>
        <dbReference type="ARBA" id="ARBA00022807"/>
    </source>
</evidence>
<dbReference type="FunFam" id="3.90.70.10:FF:000219">
    <property type="entry name" value="CaLPain Related"/>
    <property type="match status" value="1"/>
</dbReference>
<evidence type="ECO:0000256" key="3">
    <source>
        <dbReference type="ARBA" id="ARBA00022801"/>
    </source>
</evidence>
<dbReference type="Proteomes" id="UP000230233">
    <property type="component" value="Chromosome V"/>
</dbReference>
<evidence type="ECO:0000256" key="6">
    <source>
        <dbReference type="PROSITE-ProRule" id="PRU00239"/>
    </source>
</evidence>
<reference evidence="9" key="1">
    <citation type="submission" date="2017-10" db="EMBL/GenBank/DDBJ databases">
        <title>Rapid genome shrinkage in a self-fertile nematode reveals novel sperm competition proteins.</title>
        <authorList>
            <person name="Yin D."/>
            <person name="Schwarz E.M."/>
            <person name="Thomas C.G."/>
            <person name="Felde R.L."/>
            <person name="Korf I.F."/>
            <person name="Cutter A.D."/>
            <person name="Schartner C.M."/>
            <person name="Ralston E.J."/>
            <person name="Meyer B.J."/>
            <person name="Haag E.S."/>
        </authorList>
    </citation>
    <scope>NUCLEOTIDE SEQUENCE [LARGE SCALE GENOMIC DNA]</scope>
    <source>
        <strain evidence="9">JU1422</strain>
    </source>
</reference>
<evidence type="ECO:0000256" key="1">
    <source>
        <dbReference type="ARBA" id="ARBA00007623"/>
    </source>
</evidence>
<dbReference type="PANTHER" id="PTHR10183">
    <property type="entry name" value="CALPAIN"/>
    <property type="match status" value="1"/>
</dbReference>
<feature type="domain" description="Calpain catalytic" evidence="7">
    <location>
        <begin position="35"/>
        <end position="341"/>
    </location>
</feature>
<dbReference type="PROSITE" id="PS50203">
    <property type="entry name" value="CALPAIN_CAT"/>
    <property type="match status" value="1"/>
</dbReference>
<dbReference type="GO" id="GO:0005737">
    <property type="term" value="C:cytoplasm"/>
    <property type="evidence" value="ECO:0007669"/>
    <property type="project" value="TreeGrafter"/>
</dbReference>
<keyword evidence="9" id="KW-1185">Reference proteome</keyword>
<dbReference type="GO" id="GO:0006508">
    <property type="term" value="P:proteolysis"/>
    <property type="evidence" value="ECO:0007669"/>
    <property type="project" value="UniProtKB-KW"/>
</dbReference>
<dbReference type="GO" id="GO:0004198">
    <property type="term" value="F:calcium-dependent cysteine-type endopeptidase activity"/>
    <property type="evidence" value="ECO:0007669"/>
    <property type="project" value="InterPro"/>
</dbReference>
<dbReference type="SMART" id="SM00230">
    <property type="entry name" value="CysPc"/>
    <property type="match status" value="1"/>
</dbReference>
<dbReference type="EMBL" id="PDUG01000005">
    <property type="protein sequence ID" value="PIC29024.1"/>
    <property type="molecule type" value="Genomic_DNA"/>
</dbReference>